<dbReference type="EMBL" id="QLLK01000001">
    <property type="protein sequence ID" value="RAI94805.1"/>
    <property type="molecule type" value="Genomic_DNA"/>
</dbReference>
<feature type="transmembrane region" description="Helical" evidence="1">
    <location>
        <begin position="5"/>
        <end position="24"/>
    </location>
</feature>
<comment type="caution">
    <text evidence="2">The sequence shown here is derived from an EMBL/GenBank/DDBJ whole genome shotgun (WGS) entry which is preliminary data.</text>
</comment>
<keyword evidence="1" id="KW-0812">Transmembrane</keyword>
<evidence type="ECO:0000313" key="3">
    <source>
        <dbReference type="Proteomes" id="UP000249610"/>
    </source>
</evidence>
<reference evidence="2 3" key="1">
    <citation type="submission" date="2018-06" db="EMBL/GenBank/DDBJ databases">
        <title>Genomic Encyclopedia of Archaeal and Bacterial Type Strains, Phase II (KMG-II): from individual species to whole genera.</title>
        <authorList>
            <person name="Goeker M."/>
        </authorList>
    </citation>
    <scope>NUCLEOTIDE SEQUENCE [LARGE SCALE GENOMIC DNA]</scope>
    <source>
        <strain evidence="2 3">DSM 23446</strain>
    </source>
</reference>
<proteinExistence type="predicted"/>
<dbReference type="AlphaFoldDB" id="A0A327PR24"/>
<gene>
    <name evidence="2" type="ORF">LV83_00052</name>
</gene>
<keyword evidence="1" id="KW-1133">Transmembrane helix</keyword>
<name>A0A327PR24_9BACT</name>
<keyword evidence="1" id="KW-0472">Membrane</keyword>
<dbReference type="RefSeq" id="WP_111609520.1">
    <property type="nucleotide sequence ID" value="NZ_QLLK01000001.1"/>
</dbReference>
<keyword evidence="3" id="KW-1185">Reference proteome</keyword>
<dbReference type="OrthoDB" id="964187at2"/>
<dbReference type="Proteomes" id="UP000249610">
    <property type="component" value="Unassembled WGS sequence"/>
</dbReference>
<organism evidence="2 3">
    <name type="scientific">Algoriphagus yeomjeoni</name>
    <dbReference type="NCBI Taxonomy" id="291403"/>
    <lineage>
        <taxon>Bacteria</taxon>
        <taxon>Pseudomonadati</taxon>
        <taxon>Bacteroidota</taxon>
        <taxon>Cytophagia</taxon>
        <taxon>Cytophagales</taxon>
        <taxon>Cyclobacteriaceae</taxon>
        <taxon>Algoriphagus</taxon>
    </lineage>
</organism>
<protein>
    <submittedName>
        <fullName evidence="2">Uncharacterized protein</fullName>
    </submittedName>
</protein>
<accession>A0A327PR24</accession>
<evidence type="ECO:0000313" key="2">
    <source>
        <dbReference type="EMBL" id="RAI94805.1"/>
    </source>
</evidence>
<feature type="transmembrane region" description="Helical" evidence="1">
    <location>
        <begin position="30"/>
        <end position="56"/>
    </location>
</feature>
<evidence type="ECO:0000256" key="1">
    <source>
        <dbReference type="SAM" id="Phobius"/>
    </source>
</evidence>
<sequence length="77" mass="8940">MKNYFGAVGIVTGALIIFVTAIQFNLSMFLIWLLFLAGPALVLWMVWSVLIADVIVKETFEEQWYQDEPEMRRRDLA</sequence>